<name>A0A0W0I9J9_PSEVI</name>
<evidence type="ECO:0000256" key="6">
    <source>
        <dbReference type="PROSITE-ProRule" id="PRU00169"/>
    </source>
</evidence>
<sequence>MTESAATILIVDDDVHVRDLLEVLLQNQGYRTLTAESGLVALEMVDLHAPDLILLDIMMPGMDGYEVAAQLKAGKNTANIPIIMLSALDAQSARLSGLEAGAEEYLNKPVDSAELWLRVRNLLRLKSFGDYLKSHSLILEEQLQQRTIDLERFRTVMDASEDAIFLINRNTMSLIEFNRRACQLLGYTAEELSHKTPAELGETSMENLKVVYDKIIAGKGPSEPLETQIRDKSGRDVEVEIHRQAYRTGEDWVIVGIVRDITRRKESDQRLLTMAHYDTLTGLPNRDLFFTSLQMGLTQAAISRWKLAVLTVNLTSLQMGLTQAAISRWKLAVLTVNLDGFKNINETWGHVLGDQVLLEVSHRLSECLNASDTLGRVDGDQFALILMIRVGQADTRQTLERIRKALRVPFLVEGQSIVMTASIGIALYPEDGEDARELVRHAYTAMNSAKKIGPDTYRFYTAQMNADVSARLDLEAALRDAVEKHAFEIVYQPKLNLVTGQICGLEALLRWPRPGQQGVSPAVFVPVLESLGLIGEVGNWVVDRVCAQIAQWQRSGLGQFQVAVNVSGQQISNSSLVADIRQALTRHRVAPQWLEVELTESSLMENTSHTIATLETLRANGVSISIDDFGTGYSSLAYLRRFPIDKLKIDIAFIREVTSNPQDAAIARAIIELAHSLGLKVIAEGVETPEQLAFLRENQCDQIQGLFLSAPEKQFG</sequence>
<dbReference type="GO" id="GO:0000160">
    <property type="term" value="P:phosphorelay signal transduction system"/>
    <property type="evidence" value="ECO:0007669"/>
    <property type="project" value="UniProtKB-KW"/>
</dbReference>
<dbReference type="SMART" id="SM00448">
    <property type="entry name" value="REC"/>
    <property type="match status" value="1"/>
</dbReference>
<dbReference type="InterPro" id="IPR029787">
    <property type="entry name" value="Nucleotide_cyclase"/>
</dbReference>
<feature type="modified residue" description="4-aspartylphosphate" evidence="6">
    <location>
        <position position="56"/>
    </location>
</feature>
<dbReference type="FunFam" id="3.40.50.2300:FF:000001">
    <property type="entry name" value="DNA-binding response regulator PhoB"/>
    <property type="match status" value="1"/>
</dbReference>
<dbReference type="PROSITE" id="PS50110">
    <property type="entry name" value="RESPONSE_REGULATORY"/>
    <property type="match status" value="1"/>
</dbReference>
<dbReference type="InterPro" id="IPR013767">
    <property type="entry name" value="PAS_fold"/>
</dbReference>
<evidence type="ECO:0000259" key="11">
    <source>
        <dbReference type="PROSITE" id="PS50887"/>
    </source>
</evidence>
<evidence type="ECO:0000259" key="7">
    <source>
        <dbReference type="PROSITE" id="PS50110"/>
    </source>
</evidence>
<dbReference type="PROSITE" id="PS50883">
    <property type="entry name" value="EAL"/>
    <property type="match status" value="1"/>
</dbReference>
<dbReference type="PANTHER" id="PTHR44757:SF2">
    <property type="entry name" value="BIOFILM ARCHITECTURE MAINTENANCE PROTEIN MBAA"/>
    <property type="match status" value="1"/>
</dbReference>
<dbReference type="SUPFAM" id="SSF52172">
    <property type="entry name" value="CheY-like"/>
    <property type="match status" value="1"/>
</dbReference>
<dbReference type="NCBIfam" id="TIGR00229">
    <property type="entry name" value="sensory_box"/>
    <property type="match status" value="1"/>
</dbReference>
<evidence type="ECO:0000259" key="10">
    <source>
        <dbReference type="PROSITE" id="PS50883"/>
    </source>
</evidence>
<dbReference type="InterPro" id="IPR043128">
    <property type="entry name" value="Rev_trsase/Diguanyl_cyclase"/>
</dbReference>
<dbReference type="Gene3D" id="3.30.450.20">
    <property type="entry name" value="PAS domain"/>
    <property type="match status" value="1"/>
</dbReference>
<keyword evidence="3" id="KW-0805">Transcription regulation</keyword>
<dbReference type="NCBIfam" id="TIGR00254">
    <property type="entry name" value="GGDEF"/>
    <property type="match status" value="1"/>
</dbReference>
<dbReference type="InterPro" id="IPR011006">
    <property type="entry name" value="CheY-like_superfamily"/>
</dbReference>
<dbReference type="AlphaFoldDB" id="A0A0W0I9J9"/>
<dbReference type="SMART" id="SM00267">
    <property type="entry name" value="GGDEF"/>
    <property type="match status" value="1"/>
</dbReference>
<dbReference type="Pfam" id="PF00989">
    <property type="entry name" value="PAS"/>
    <property type="match status" value="1"/>
</dbReference>
<dbReference type="PROSITE" id="PS50887">
    <property type="entry name" value="GGDEF"/>
    <property type="match status" value="1"/>
</dbReference>
<feature type="domain" description="Response regulatory" evidence="7">
    <location>
        <begin position="7"/>
        <end position="123"/>
    </location>
</feature>
<feature type="domain" description="EAL" evidence="10">
    <location>
        <begin position="471"/>
        <end position="716"/>
    </location>
</feature>
<protein>
    <submittedName>
        <fullName evidence="12">Diguanylate phosphodiesterase</fullName>
    </submittedName>
</protein>
<dbReference type="InterPro" id="IPR001789">
    <property type="entry name" value="Sig_transdc_resp-reg_receiver"/>
</dbReference>
<dbReference type="Gene3D" id="3.30.70.270">
    <property type="match status" value="1"/>
</dbReference>
<keyword evidence="13" id="KW-1185">Reference proteome</keyword>
<proteinExistence type="predicted"/>
<comment type="caution">
    <text evidence="12">The sequence shown here is derived from an EMBL/GenBank/DDBJ whole genome shotgun (WGS) entry which is preliminary data.</text>
</comment>
<dbReference type="PROSITE" id="PS50113">
    <property type="entry name" value="PAC"/>
    <property type="match status" value="1"/>
</dbReference>
<dbReference type="SUPFAM" id="SSF55785">
    <property type="entry name" value="PYP-like sensor domain (PAS domain)"/>
    <property type="match status" value="1"/>
</dbReference>
<feature type="domain" description="PAS" evidence="8">
    <location>
        <begin position="149"/>
        <end position="219"/>
    </location>
</feature>
<keyword evidence="2" id="KW-0902">Two-component regulatory system</keyword>
<evidence type="ECO:0000256" key="5">
    <source>
        <dbReference type="ARBA" id="ARBA00023163"/>
    </source>
</evidence>
<evidence type="ECO:0000256" key="2">
    <source>
        <dbReference type="ARBA" id="ARBA00023012"/>
    </source>
</evidence>
<dbReference type="PROSITE" id="PS50112">
    <property type="entry name" value="PAS"/>
    <property type="match status" value="1"/>
</dbReference>
<dbReference type="InterPro" id="IPR035919">
    <property type="entry name" value="EAL_sf"/>
</dbReference>
<dbReference type="InterPro" id="IPR035965">
    <property type="entry name" value="PAS-like_dom_sf"/>
</dbReference>
<evidence type="ECO:0000259" key="8">
    <source>
        <dbReference type="PROSITE" id="PS50112"/>
    </source>
</evidence>
<evidence type="ECO:0000313" key="12">
    <source>
        <dbReference type="EMBL" id="KTB69807.1"/>
    </source>
</evidence>
<dbReference type="SMART" id="SM00091">
    <property type="entry name" value="PAS"/>
    <property type="match status" value="1"/>
</dbReference>
<dbReference type="InterPro" id="IPR001633">
    <property type="entry name" value="EAL_dom"/>
</dbReference>
<dbReference type="InterPro" id="IPR052155">
    <property type="entry name" value="Biofilm_reg_signaling"/>
</dbReference>
<dbReference type="PANTHER" id="PTHR44757">
    <property type="entry name" value="DIGUANYLATE CYCLASE DGCP"/>
    <property type="match status" value="1"/>
</dbReference>
<reference evidence="12 13" key="1">
    <citation type="submission" date="2015-09" db="EMBL/GenBank/DDBJ databases">
        <title>Genome sequence of ICMP 13104.</title>
        <authorList>
            <person name="Visnovsky S."/>
            <person name="Lu A."/>
            <person name="Panda P."/>
            <person name="Pitman A."/>
        </authorList>
    </citation>
    <scope>NUCLEOTIDE SEQUENCE [LARGE SCALE GENOMIC DNA]</scope>
    <source>
        <strain evidence="12 13">ICMP 13104</strain>
    </source>
</reference>
<dbReference type="InterPro" id="IPR000014">
    <property type="entry name" value="PAS"/>
</dbReference>
<dbReference type="GO" id="GO:0003677">
    <property type="term" value="F:DNA binding"/>
    <property type="evidence" value="ECO:0007669"/>
    <property type="project" value="UniProtKB-KW"/>
</dbReference>
<feature type="domain" description="GGDEF" evidence="11">
    <location>
        <begin position="329"/>
        <end position="462"/>
    </location>
</feature>
<dbReference type="SMART" id="SM00052">
    <property type="entry name" value="EAL"/>
    <property type="match status" value="1"/>
</dbReference>
<evidence type="ECO:0000313" key="13">
    <source>
        <dbReference type="Proteomes" id="UP000053048"/>
    </source>
</evidence>
<dbReference type="CDD" id="cd00130">
    <property type="entry name" value="PAS"/>
    <property type="match status" value="1"/>
</dbReference>
<dbReference type="Gene3D" id="3.20.20.450">
    <property type="entry name" value="EAL domain"/>
    <property type="match status" value="1"/>
</dbReference>
<dbReference type="EMBL" id="LKEJ01000068">
    <property type="protein sequence ID" value="KTB69807.1"/>
    <property type="molecule type" value="Genomic_DNA"/>
</dbReference>
<dbReference type="CDD" id="cd01948">
    <property type="entry name" value="EAL"/>
    <property type="match status" value="1"/>
</dbReference>
<evidence type="ECO:0000259" key="9">
    <source>
        <dbReference type="PROSITE" id="PS50113"/>
    </source>
</evidence>
<dbReference type="InterPro" id="IPR000160">
    <property type="entry name" value="GGDEF_dom"/>
</dbReference>
<evidence type="ECO:0000256" key="1">
    <source>
        <dbReference type="ARBA" id="ARBA00022553"/>
    </source>
</evidence>
<dbReference type="SUPFAM" id="SSF55073">
    <property type="entry name" value="Nucleotide cyclase"/>
    <property type="match status" value="1"/>
</dbReference>
<dbReference type="Proteomes" id="UP000053048">
    <property type="component" value="Unassembled WGS sequence"/>
</dbReference>
<evidence type="ECO:0000256" key="4">
    <source>
        <dbReference type="ARBA" id="ARBA00023125"/>
    </source>
</evidence>
<accession>A0A0W0I9J9</accession>
<feature type="domain" description="PAC" evidence="9">
    <location>
        <begin position="223"/>
        <end position="273"/>
    </location>
</feature>
<dbReference type="CDD" id="cd01949">
    <property type="entry name" value="GGDEF"/>
    <property type="match status" value="1"/>
</dbReference>
<keyword evidence="5" id="KW-0804">Transcription</keyword>
<dbReference type="InterPro" id="IPR000700">
    <property type="entry name" value="PAS-assoc_C"/>
</dbReference>
<evidence type="ECO:0000256" key="3">
    <source>
        <dbReference type="ARBA" id="ARBA00023015"/>
    </source>
</evidence>
<dbReference type="Pfam" id="PF00563">
    <property type="entry name" value="EAL"/>
    <property type="match status" value="1"/>
</dbReference>
<keyword evidence="4" id="KW-0238">DNA-binding</keyword>
<organism evidence="12 13">
    <name type="scientific">Pseudomonas viridiflava ICMP 13104</name>
    <dbReference type="NCBI Taxonomy" id="1198305"/>
    <lineage>
        <taxon>Bacteria</taxon>
        <taxon>Pseudomonadati</taxon>
        <taxon>Pseudomonadota</taxon>
        <taxon>Gammaproteobacteria</taxon>
        <taxon>Pseudomonadales</taxon>
        <taxon>Pseudomonadaceae</taxon>
        <taxon>Pseudomonas</taxon>
    </lineage>
</organism>
<gene>
    <name evidence="12" type="ORF">AO067_22555</name>
</gene>
<dbReference type="Gene3D" id="3.40.50.2300">
    <property type="match status" value="1"/>
</dbReference>
<dbReference type="GO" id="GO:0006355">
    <property type="term" value="P:regulation of DNA-templated transcription"/>
    <property type="evidence" value="ECO:0007669"/>
    <property type="project" value="InterPro"/>
</dbReference>
<keyword evidence="1 6" id="KW-0597">Phosphoprotein</keyword>
<dbReference type="Pfam" id="PF00072">
    <property type="entry name" value="Response_reg"/>
    <property type="match status" value="1"/>
</dbReference>
<dbReference type="SUPFAM" id="SSF141868">
    <property type="entry name" value="EAL domain-like"/>
    <property type="match status" value="1"/>
</dbReference>
<dbReference type="Pfam" id="PF00990">
    <property type="entry name" value="GGDEF"/>
    <property type="match status" value="1"/>
</dbReference>